<organism evidence="1 2">
    <name type="scientific">Candidatus Nitrosocosmicus franklandianus</name>
    <dbReference type="NCBI Taxonomy" id="1798806"/>
    <lineage>
        <taxon>Archaea</taxon>
        <taxon>Nitrososphaerota</taxon>
        <taxon>Nitrososphaeria</taxon>
        <taxon>Nitrososphaerales</taxon>
        <taxon>Nitrososphaeraceae</taxon>
        <taxon>Candidatus Nitrosocosmicus</taxon>
    </lineage>
</organism>
<reference evidence="1 2" key="1">
    <citation type="submission" date="2019-02" db="EMBL/GenBank/DDBJ databases">
        <authorList>
            <person name="Lehtovirta-Morley E L."/>
        </authorList>
    </citation>
    <scope>NUCLEOTIDE SEQUENCE [LARGE SCALE GENOMIC DNA]</scope>
    <source>
        <strain evidence="1">NFRAN1</strain>
    </source>
</reference>
<keyword evidence="2" id="KW-1185">Reference proteome</keyword>
<evidence type="ECO:0000313" key="1">
    <source>
        <dbReference type="EMBL" id="VFJ14878.1"/>
    </source>
</evidence>
<dbReference type="EMBL" id="LR216287">
    <property type="protein sequence ID" value="VFJ14878.1"/>
    <property type="molecule type" value="Genomic_DNA"/>
</dbReference>
<dbReference type="KEGG" id="nfn:NFRAN_2556"/>
<gene>
    <name evidence="1" type="ORF">NFRAN_2556</name>
</gene>
<sequence>MDVNRAGGIMTIVTNIVPVPDNMPLDTKWVGQKAPANREQTIIHYSLPIFFRSSDLR</sequence>
<proteinExistence type="predicted"/>
<name>A0A484IJ15_9ARCH</name>
<protein>
    <submittedName>
        <fullName evidence="1">Uncharacterized protein</fullName>
    </submittedName>
</protein>
<accession>A0A484IJ15</accession>
<evidence type="ECO:0000313" key="2">
    <source>
        <dbReference type="Proteomes" id="UP000294299"/>
    </source>
</evidence>
<dbReference type="AlphaFoldDB" id="A0A484IJ15"/>
<dbReference type="Proteomes" id="UP000294299">
    <property type="component" value="Chromosome NFRAN"/>
</dbReference>